<comment type="cofactor">
    <cofactor evidence="1">
        <name>FAD</name>
        <dbReference type="ChEBI" id="CHEBI:57692"/>
    </cofactor>
</comment>
<dbReference type="PROSITE" id="PS51318">
    <property type="entry name" value="TAT"/>
    <property type="match status" value="1"/>
</dbReference>
<dbReference type="EMBL" id="CP073249">
    <property type="protein sequence ID" value="QUF04205.1"/>
    <property type="molecule type" value="Genomic_DNA"/>
</dbReference>
<dbReference type="Gene3D" id="3.90.660.10">
    <property type="match status" value="2"/>
</dbReference>
<gene>
    <name evidence="7" type="ORF">KCV87_33580</name>
</gene>
<evidence type="ECO:0000256" key="4">
    <source>
        <dbReference type="PIRSR" id="PIRSR601613-1"/>
    </source>
</evidence>
<feature type="binding site" evidence="4">
    <location>
        <position position="275"/>
    </location>
    <ligand>
        <name>FAD</name>
        <dbReference type="ChEBI" id="CHEBI:57692"/>
    </ligand>
</feature>
<evidence type="ECO:0000313" key="8">
    <source>
        <dbReference type="Proteomes" id="UP000677152"/>
    </source>
</evidence>
<keyword evidence="3" id="KW-0560">Oxidoreductase</keyword>
<dbReference type="AlphaFoldDB" id="A0AA45L6R5"/>
<dbReference type="InterPro" id="IPR036188">
    <property type="entry name" value="FAD/NAD-bd_sf"/>
</dbReference>
<dbReference type="PANTHER" id="PTHR43563">
    <property type="entry name" value="AMINE OXIDASE"/>
    <property type="match status" value="1"/>
</dbReference>
<evidence type="ECO:0000256" key="3">
    <source>
        <dbReference type="ARBA" id="ARBA00023002"/>
    </source>
</evidence>
<accession>A0AA45L6R5</accession>
<evidence type="ECO:0000256" key="2">
    <source>
        <dbReference type="ARBA" id="ARBA00005995"/>
    </source>
</evidence>
<evidence type="ECO:0000313" key="7">
    <source>
        <dbReference type="EMBL" id="QUF04205.1"/>
    </source>
</evidence>
<keyword evidence="5" id="KW-0732">Signal</keyword>
<name>A0AA45L6R5_9PSEU</name>
<organism evidence="7 8">
    <name type="scientific">Actinosynnema pretiosum subsp. pretiosum</name>
    <dbReference type="NCBI Taxonomy" id="103721"/>
    <lineage>
        <taxon>Bacteria</taxon>
        <taxon>Bacillati</taxon>
        <taxon>Actinomycetota</taxon>
        <taxon>Actinomycetes</taxon>
        <taxon>Pseudonocardiales</taxon>
        <taxon>Pseudonocardiaceae</taxon>
        <taxon>Actinosynnema</taxon>
    </lineage>
</organism>
<dbReference type="InterPro" id="IPR050703">
    <property type="entry name" value="Flavin_MAO"/>
</dbReference>
<feature type="binding site" evidence="4">
    <location>
        <begin position="82"/>
        <end position="83"/>
    </location>
    <ligand>
        <name>FAD</name>
        <dbReference type="ChEBI" id="CHEBI:57692"/>
    </ligand>
</feature>
<dbReference type="GO" id="GO:0016491">
    <property type="term" value="F:oxidoreductase activity"/>
    <property type="evidence" value="ECO:0007669"/>
    <property type="project" value="UniProtKB-KW"/>
</dbReference>
<dbReference type="SUPFAM" id="SSF51905">
    <property type="entry name" value="FAD/NAD(P)-binding domain"/>
    <property type="match status" value="1"/>
</dbReference>
<dbReference type="PRINTS" id="PR00757">
    <property type="entry name" value="AMINEOXDASEF"/>
</dbReference>
<evidence type="ECO:0000256" key="1">
    <source>
        <dbReference type="ARBA" id="ARBA00001974"/>
    </source>
</evidence>
<feature type="chain" id="PRO_5041451606" evidence="5">
    <location>
        <begin position="33"/>
        <end position="480"/>
    </location>
</feature>
<dbReference type="Gene3D" id="3.50.50.60">
    <property type="entry name" value="FAD/NAD(P)-binding domain"/>
    <property type="match status" value="2"/>
</dbReference>
<reference evidence="7" key="1">
    <citation type="submission" date="2021-04" db="EMBL/GenBank/DDBJ databases">
        <title>Genomic sequence of Actinosynnema pretiosum subsp. pretiosum ATCC 31280 (C-14919).</title>
        <authorList>
            <person name="Bai L."/>
            <person name="Wang X."/>
            <person name="Xiao Y."/>
        </authorList>
    </citation>
    <scope>NUCLEOTIDE SEQUENCE</scope>
    <source>
        <strain evidence="7">ATCC 31280</strain>
    </source>
</reference>
<dbReference type="PANTHER" id="PTHR43563:SF1">
    <property type="entry name" value="AMINE OXIDASE [FLAVIN-CONTAINING] B"/>
    <property type="match status" value="1"/>
</dbReference>
<protein>
    <submittedName>
        <fullName evidence="7">FAD-dependent oxidoreductase</fullName>
    </submittedName>
</protein>
<dbReference type="InterPro" id="IPR006311">
    <property type="entry name" value="TAT_signal"/>
</dbReference>
<proteinExistence type="inferred from homology"/>
<comment type="similarity">
    <text evidence="2">Belongs to the flavin monoamine oxidase family.</text>
</comment>
<evidence type="ECO:0000256" key="5">
    <source>
        <dbReference type="SAM" id="SignalP"/>
    </source>
</evidence>
<dbReference type="Proteomes" id="UP000677152">
    <property type="component" value="Chromosome"/>
</dbReference>
<evidence type="ECO:0000259" key="6">
    <source>
        <dbReference type="Pfam" id="PF01593"/>
    </source>
</evidence>
<dbReference type="InterPro" id="IPR001613">
    <property type="entry name" value="Flavin_amine_oxidase"/>
</dbReference>
<feature type="domain" description="Amine oxidase" evidence="6">
    <location>
        <begin position="62"/>
        <end position="470"/>
    </location>
</feature>
<dbReference type="InterPro" id="IPR002937">
    <property type="entry name" value="Amino_oxidase"/>
</dbReference>
<dbReference type="Pfam" id="PF01593">
    <property type="entry name" value="Amino_oxidase"/>
    <property type="match status" value="1"/>
</dbReference>
<sequence length="480" mass="50081">MNTQAENSKNGLSRRKLLAAGGLALATGGVAAAVGRTGSASASDVDAGAATTYDAIVVGAGFAGAVAARELGARGVSTLVLEARDRIGGRTWTDTFEGEVVEMGGQFVDSSMPLVTAELERYGVLAAASLPLDHAVAPTPDGFAPMPLGDYATRQGGLLARLFEGAETYFPRPNDPMYRRDLVTPLDALTLRDRIGQLNLSRADELLLNGVTAGQSGGSSGFGALTSLAQWWALVGWNAQNWYQAQSHRVGPGMRTLLEAILAESGADLKLRAPVASVTDTGSRVRVVTTTGTAYTARAVVVAVPVNLWPTIAFSPTLPQVHRAAGAEGVGVPNVRKMWMLVEGVPDAVLATGAEGDPFTTVLSHSRVGADRQIMMGLNTLPALDLGSRAAVERELRRMLPGATLVRYRAHDWGADPYARGGWALRKPKQLTNQLPAIQRPHGRVAFATSDIASGWVGFVEGAIESGANAGKQAVGLAGG</sequence>
<feature type="signal peptide" evidence="5">
    <location>
        <begin position="1"/>
        <end position="32"/>
    </location>
</feature>